<comment type="caution">
    <text evidence="2">The sequence shown here is derived from an EMBL/GenBank/DDBJ whole genome shotgun (WGS) entry which is preliminary data.</text>
</comment>
<evidence type="ECO:0000313" key="2">
    <source>
        <dbReference type="EMBL" id="GBP46815.1"/>
    </source>
</evidence>
<keyword evidence="3" id="KW-1185">Reference proteome</keyword>
<protein>
    <submittedName>
        <fullName evidence="2">Uncharacterized protein</fullName>
    </submittedName>
</protein>
<accession>A0A4C1W9J8</accession>
<gene>
    <name evidence="2" type="ORF">EVAR_10783_1</name>
</gene>
<feature type="compositionally biased region" description="Polar residues" evidence="1">
    <location>
        <begin position="84"/>
        <end position="95"/>
    </location>
</feature>
<evidence type="ECO:0000256" key="1">
    <source>
        <dbReference type="SAM" id="MobiDB-lite"/>
    </source>
</evidence>
<evidence type="ECO:0000313" key="3">
    <source>
        <dbReference type="Proteomes" id="UP000299102"/>
    </source>
</evidence>
<organism evidence="2 3">
    <name type="scientific">Eumeta variegata</name>
    <name type="common">Bagworm moth</name>
    <name type="synonym">Eumeta japonica</name>
    <dbReference type="NCBI Taxonomy" id="151549"/>
    <lineage>
        <taxon>Eukaryota</taxon>
        <taxon>Metazoa</taxon>
        <taxon>Ecdysozoa</taxon>
        <taxon>Arthropoda</taxon>
        <taxon>Hexapoda</taxon>
        <taxon>Insecta</taxon>
        <taxon>Pterygota</taxon>
        <taxon>Neoptera</taxon>
        <taxon>Endopterygota</taxon>
        <taxon>Lepidoptera</taxon>
        <taxon>Glossata</taxon>
        <taxon>Ditrysia</taxon>
        <taxon>Tineoidea</taxon>
        <taxon>Psychidae</taxon>
        <taxon>Oiketicinae</taxon>
        <taxon>Eumeta</taxon>
    </lineage>
</organism>
<sequence>MQSFNSSTFLSNRDSDLVSVLDFDTDPALNPDVSLHRLTVWPVCVITASEPYNGHALGQFFLKSPSRHTDRRHNDQSDPYTLPAGNTLTGRTTNGAAAGPVPREPPVCVLFAFYKGLVKPGGRRADGAERPRARRRRRSVSVRGINGEEKKEALYLCSTSIKNARKKHTLFARSMLRLSITAVFIERPGAEKTRGPPAGELTYRRRAGLGSFQADSTNTAARTARPQLQLSPQTLCDGTFEGESSHCSSLGEYFFLFANALVTRPGLRVSMGDTDHLVISGELTTTAESLGRVLNGAPLAAGSIGPARLSDLM</sequence>
<dbReference type="Proteomes" id="UP000299102">
    <property type="component" value="Unassembled WGS sequence"/>
</dbReference>
<dbReference type="AlphaFoldDB" id="A0A4C1W9J8"/>
<proteinExistence type="predicted"/>
<feature type="region of interest" description="Disordered" evidence="1">
    <location>
        <begin position="66"/>
        <end position="100"/>
    </location>
</feature>
<reference evidence="2 3" key="1">
    <citation type="journal article" date="2019" name="Commun. Biol.">
        <title>The bagworm genome reveals a unique fibroin gene that provides high tensile strength.</title>
        <authorList>
            <person name="Kono N."/>
            <person name="Nakamura H."/>
            <person name="Ohtoshi R."/>
            <person name="Tomita M."/>
            <person name="Numata K."/>
            <person name="Arakawa K."/>
        </authorList>
    </citation>
    <scope>NUCLEOTIDE SEQUENCE [LARGE SCALE GENOMIC DNA]</scope>
</reference>
<dbReference type="EMBL" id="BGZK01000489">
    <property type="protein sequence ID" value="GBP46815.1"/>
    <property type="molecule type" value="Genomic_DNA"/>
</dbReference>
<feature type="region of interest" description="Disordered" evidence="1">
    <location>
        <begin position="121"/>
        <end position="144"/>
    </location>
</feature>
<name>A0A4C1W9J8_EUMVA</name>